<proteinExistence type="predicted"/>
<organism evidence="1 2">
    <name type="scientific">Phytophthora aleatoria</name>
    <dbReference type="NCBI Taxonomy" id="2496075"/>
    <lineage>
        <taxon>Eukaryota</taxon>
        <taxon>Sar</taxon>
        <taxon>Stramenopiles</taxon>
        <taxon>Oomycota</taxon>
        <taxon>Peronosporomycetes</taxon>
        <taxon>Peronosporales</taxon>
        <taxon>Peronosporaceae</taxon>
        <taxon>Phytophthora</taxon>
    </lineage>
</organism>
<reference evidence="1" key="1">
    <citation type="submission" date="2021-01" db="EMBL/GenBank/DDBJ databases">
        <title>Phytophthora aleatoria, a newly-described species from Pinus radiata is distinct from Phytophthora cactorum isolates based on comparative genomics.</title>
        <authorList>
            <person name="Mcdougal R."/>
            <person name="Panda P."/>
            <person name="Williams N."/>
            <person name="Studholme D.J."/>
        </authorList>
    </citation>
    <scope>NUCLEOTIDE SEQUENCE</scope>
    <source>
        <strain evidence="1">NZFS 4037</strain>
    </source>
</reference>
<gene>
    <name evidence="1" type="ORF">JG688_00005482</name>
</gene>
<sequence>MNPIYYTVEEPSKYVKRWLVDRLLQLISPKREVTIAYLKECRPAAAYSKSLFETGVHEKLRRGCTIEVRGLGDSAEKTYLNIKKSTGMRSFGSDFSAADLVSDKYHVPTKENFVSIDSFYYSTSPPQVLLFKMMVMGETHPVSGEGLSHLLVALADHTRGVVY</sequence>
<keyword evidence="2" id="KW-1185">Reference proteome</keyword>
<dbReference type="Proteomes" id="UP000709295">
    <property type="component" value="Unassembled WGS sequence"/>
</dbReference>
<comment type="caution">
    <text evidence="1">The sequence shown here is derived from an EMBL/GenBank/DDBJ whole genome shotgun (WGS) entry which is preliminary data.</text>
</comment>
<protein>
    <submittedName>
        <fullName evidence="1">Uncharacterized protein</fullName>
    </submittedName>
</protein>
<accession>A0A8J5J0Q1</accession>
<dbReference type="EMBL" id="JAENGY010000219">
    <property type="protein sequence ID" value="KAG6969065.1"/>
    <property type="molecule type" value="Genomic_DNA"/>
</dbReference>
<evidence type="ECO:0000313" key="2">
    <source>
        <dbReference type="Proteomes" id="UP000709295"/>
    </source>
</evidence>
<evidence type="ECO:0000313" key="1">
    <source>
        <dbReference type="EMBL" id="KAG6969065.1"/>
    </source>
</evidence>
<name>A0A8J5J0Q1_9STRA</name>
<dbReference type="AlphaFoldDB" id="A0A8J5J0Q1"/>